<dbReference type="NCBIfam" id="TIGR00034">
    <property type="entry name" value="aroFGH"/>
    <property type="match status" value="1"/>
</dbReference>
<dbReference type="FunFam" id="3.20.20.70:FF:000005">
    <property type="entry name" value="Phospho-2-dehydro-3-deoxyheptonate aldolase"/>
    <property type="match status" value="1"/>
</dbReference>
<dbReference type="Proteomes" id="UP000546464">
    <property type="component" value="Unassembled WGS sequence"/>
</dbReference>
<comment type="pathway">
    <text evidence="2 8">Metabolic intermediate biosynthesis; chorismate biosynthesis; chorismate from D-erythrose 4-phosphate and phosphoenolpyruvate: step 1/7.</text>
</comment>
<dbReference type="UniPathway" id="UPA00053">
    <property type="reaction ID" value="UER00084"/>
</dbReference>
<proteinExistence type="inferred from homology"/>
<reference evidence="10 11" key="1">
    <citation type="submission" date="2020-07" db="EMBL/GenBank/DDBJ databases">
        <authorList>
            <person name="Feng X."/>
        </authorList>
    </citation>
    <scope>NUCLEOTIDE SEQUENCE [LARGE SCALE GENOMIC DNA]</scope>
    <source>
        <strain evidence="10 11">JCM31066</strain>
    </source>
</reference>
<protein>
    <recommendedName>
        <fullName evidence="8">Phospho-2-dehydro-3-deoxyheptonate aldolase</fullName>
        <ecNumber evidence="8">2.5.1.54</ecNumber>
    </recommendedName>
</protein>
<dbReference type="NCBIfam" id="NF009395">
    <property type="entry name" value="PRK12755.1"/>
    <property type="match status" value="1"/>
</dbReference>
<evidence type="ECO:0000256" key="1">
    <source>
        <dbReference type="ARBA" id="ARBA00003726"/>
    </source>
</evidence>
<feature type="domain" description="DAHP synthetase I/KDSA" evidence="9">
    <location>
        <begin position="46"/>
        <end position="339"/>
    </location>
</feature>
<evidence type="ECO:0000256" key="2">
    <source>
        <dbReference type="ARBA" id="ARBA00004688"/>
    </source>
</evidence>
<dbReference type="GO" id="GO:0008652">
    <property type="term" value="P:amino acid biosynthetic process"/>
    <property type="evidence" value="ECO:0007669"/>
    <property type="project" value="UniProtKB-KW"/>
</dbReference>
<dbReference type="InterPro" id="IPR013785">
    <property type="entry name" value="Aldolase_TIM"/>
</dbReference>
<comment type="caution">
    <text evidence="10">The sequence shown here is derived from an EMBL/GenBank/DDBJ whole genome shotgun (WGS) entry which is preliminary data.</text>
</comment>
<dbReference type="AlphaFoldDB" id="A0A842HA38"/>
<dbReference type="PANTHER" id="PTHR21225">
    <property type="entry name" value="PHOSPHO-2-DEHYDRO-3-DEOXYHEPTONATE ALDOLASE DAHP SYNTHETASE"/>
    <property type="match status" value="1"/>
</dbReference>
<dbReference type="GO" id="GO:0009073">
    <property type="term" value="P:aromatic amino acid family biosynthetic process"/>
    <property type="evidence" value="ECO:0007669"/>
    <property type="project" value="UniProtKB-KW"/>
</dbReference>
<dbReference type="GO" id="GO:0009423">
    <property type="term" value="P:chorismate biosynthetic process"/>
    <property type="evidence" value="ECO:0007669"/>
    <property type="project" value="UniProtKB-UniPathway"/>
</dbReference>
<evidence type="ECO:0000256" key="8">
    <source>
        <dbReference type="PIRNR" id="PIRNR001361"/>
    </source>
</evidence>
<keyword evidence="11" id="KW-1185">Reference proteome</keyword>
<evidence type="ECO:0000313" key="10">
    <source>
        <dbReference type="EMBL" id="MBC2593363.1"/>
    </source>
</evidence>
<dbReference type="GO" id="GO:0042802">
    <property type="term" value="F:identical protein binding"/>
    <property type="evidence" value="ECO:0007669"/>
    <property type="project" value="UniProtKB-ARBA"/>
</dbReference>
<evidence type="ECO:0000313" key="11">
    <source>
        <dbReference type="Proteomes" id="UP000546464"/>
    </source>
</evidence>
<evidence type="ECO:0000256" key="5">
    <source>
        <dbReference type="ARBA" id="ARBA00022679"/>
    </source>
</evidence>
<dbReference type="InterPro" id="IPR006218">
    <property type="entry name" value="DAHP1/KDSA"/>
</dbReference>
<dbReference type="Gene3D" id="3.20.20.70">
    <property type="entry name" value="Aldolase class I"/>
    <property type="match status" value="1"/>
</dbReference>
<evidence type="ECO:0000256" key="4">
    <source>
        <dbReference type="ARBA" id="ARBA00022605"/>
    </source>
</evidence>
<gene>
    <name evidence="10" type="ORF">H5P28_03725</name>
</gene>
<dbReference type="RefSeq" id="WP_185674372.1">
    <property type="nucleotide sequence ID" value="NZ_JACHVB010000013.1"/>
</dbReference>
<comment type="similarity">
    <text evidence="3 8">Belongs to the class-I DAHP synthase family.</text>
</comment>
<sequence>MEPCKVTDINIAATRELPAPAQLLQEIPRTEAQQDFVAAARREIHRIIFGNDKRLLLVVGPCSIHDIAAGREYARKLAKLSEEVRERILIVMRVYFEKPRTTVGWKGLIMDPYIDKSYNIPAGLRIAREFLREVIDLGLPTATELLDPITPQYIADLICWSAIGARTTESQTHRQMASGLSMPLGFKNSTDGSIEAAVNAINAASREQTFLGIDQQGRAASVTTKGNPDCHLVLRGGKNGPNYDAQHVTDYLAKLKSSGLVPALMVDCSHDNACKDYTRYPEILADVVSQLSQGQDGIIGAMVESNLNPGSQKIVIGEKMDYGVSITDPCVGWDETEKMIRSTFKALENRFSLA</sequence>
<name>A0A842HA38_9BACT</name>
<dbReference type="EMBL" id="JACHVB010000013">
    <property type="protein sequence ID" value="MBC2593363.1"/>
    <property type="molecule type" value="Genomic_DNA"/>
</dbReference>
<dbReference type="EC" id="2.5.1.54" evidence="8"/>
<comment type="catalytic activity">
    <reaction evidence="7 8">
        <text>D-erythrose 4-phosphate + phosphoenolpyruvate + H2O = 7-phospho-2-dehydro-3-deoxy-D-arabino-heptonate + phosphate</text>
        <dbReference type="Rhea" id="RHEA:14717"/>
        <dbReference type="ChEBI" id="CHEBI:15377"/>
        <dbReference type="ChEBI" id="CHEBI:16897"/>
        <dbReference type="ChEBI" id="CHEBI:43474"/>
        <dbReference type="ChEBI" id="CHEBI:58394"/>
        <dbReference type="ChEBI" id="CHEBI:58702"/>
        <dbReference type="EC" id="2.5.1.54"/>
    </reaction>
</comment>
<organism evidence="10 11">
    <name type="scientific">Ruficoccus amylovorans</name>
    <dbReference type="NCBI Taxonomy" id="1804625"/>
    <lineage>
        <taxon>Bacteria</taxon>
        <taxon>Pseudomonadati</taxon>
        <taxon>Verrucomicrobiota</taxon>
        <taxon>Opitutia</taxon>
        <taxon>Puniceicoccales</taxon>
        <taxon>Cerasicoccaceae</taxon>
        <taxon>Ruficoccus</taxon>
    </lineage>
</organism>
<comment type="function">
    <text evidence="1 8">Stereospecific condensation of phosphoenolpyruvate (PEP) and D-erythrose-4-phosphate (E4P) giving rise to 3-deoxy-D-arabino-heptulosonate-7-phosphate (DAHP).</text>
</comment>
<evidence type="ECO:0000256" key="7">
    <source>
        <dbReference type="ARBA" id="ARBA00047508"/>
    </source>
</evidence>
<dbReference type="GO" id="GO:0003849">
    <property type="term" value="F:3-deoxy-7-phosphoheptulonate synthase activity"/>
    <property type="evidence" value="ECO:0007669"/>
    <property type="project" value="UniProtKB-EC"/>
</dbReference>
<evidence type="ECO:0000259" key="9">
    <source>
        <dbReference type="Pfam" id="PF00793"/>
    </source>
</evidence>
<evidence type="ECO:0000256" key="6">
    <source>
        <dbReference type="ARBA" id="ARBA00023141"/>
    </source>
</evidence>
<dbReference type="PANTHER" id="PTHR21225:SF10">
    <property type="entry name" value="PHOSPHO-2-DEHYDRO-3-DEOXYHEPTONATE ALDOLASE, TYR-SENSITIVE"/>
    <property type="match status" value="1"/>
</dbReference>
<dbReference type="InterPro" id="IPR006219">
    <property type="entry name" value="DAHP_synth_1"/>
</dbReference>
<evidence type="ECO:0000256" key="3">
    <source>
        <dbReference type="ARBA" id="ARBA00007985"/>
    </source>
</evidence>
<keyword evidence="6 8" id="KW-0057">Aromatic amino acid biosynthesis</keyword>
<dbReference type="GO" id="GO:0005737">
    <property type="term" value="C:cytoplasm"/>
    <property type="evidence" value="ECO:0007669"/>
    <property type="project" value="TreeGrafter"/>
</dbReference>
<accession>A0A842HA38</accession>
<keyword evidence="4 8" id="KW-0028">Amino-acid biosynthesis</keyword>
<dbReference type="PIRSF" id="PIRSF001361">
    <property type="entry name" value="DAHP_synthase"/>
    <property type="match status" value="1"/>
</dbReference>
<dbReference type="Pfam" id="PF00793">
    <property type="entry name" value="DAHP_synth_1"/>
    <property type="match status" value="1"/>
</dbReference>
<dbReference type="SUPFAM" id="SSF51569">
    <property type="entry name" value="Aldolase"/>
    <property type="match status" value="1"/>
</dbReference>
<keyword evidence="5 8" id="KW-0808">Transferase</keyword>